<dbReference type="Pfam" id="PF02631">
    <property type="entry name" value="RecX_HTH2"/>
    <property type="match status" value="1"/>
</dbReference>
<evidence type="ECO:0000256" key="1">
    <source>
        <dbReference type="ARBA" id="ARBA00004496"/>
    </source>
</evidence>
<comment type="similarity">
    <text evidence="2 5">Belongs to the RecX family.</text>
</comment>
<dbReference type="PANTHER" id="PTHR33602">
    <property type="entry name" value="REGULATORY PROTEIN RECX FAMILY PROTEIN"/>
    <property type="match status" value="1"/>
</dbReference>
<feature type="domain" description="RecX second three-helical" evidence="6">
    <location>
        <begin position="50"/>
        <end position="89"/>
    </location>
</feature>
<dbReference type="InterPro" id="IPR053924">
    <property type="entry name" value="RecX_HTH_2nd"/>
</dbReference>
<dbReference type="PANTHER" id="PTHR33602:SF1">
    <property type="entry name" value="REGULATORY PROTEIN RECX FAMILY PROTEIN"/>
    <property type="match status" value="1"/>
</dbReference>
<evidence type="ECO:0000259" key="6">
    <source>
        <dbReference type="Pfam" id="PF02631"/>
    </source>
</evidence>
<dbReference type="Gene3D" id="1.10.10.10">
    <property type="entry name" value="Winged helix-like DNA-binding domain superfamily/Winged helix DNA-binding domain"/>
    <property type="match status" value="3"/>
</dbReference>
<feature type="domain" description="RecX first three-helical" evidence="8">
    <location>
        <begin position="6"/>
        <end position="43"/>
    </location>
</feature>
<dbReference type="AlphaFoldDB" id="A0A6C1AYU0"/>
<dbReference type="Pfam" id="PF21981">
    <property type="entry name" value="RecX_HTH3"/>
    <property type="match status" value="1"/>
</dbReference>
<comment type="function">
    <text evidence="5">Modulates RecA activity.</text>
</comment>
<dbReference type="Proteomes" id="UP000501991">
    <property type="component" value="Chromosome"/>
</dbReference>
<evidence type="ECO:0000313" key="9">
    <source>
        <dbReference type="EMBL" id="QID16507.1"/>
    </source>
</evidence>
<dbReference type="GO" id="GO:0005737">
    <property type="term" value="C:cytoplasm"/>
    <property type="evidence" value="ECO:0007669"/>
    <property type="project" value="UniProtKB-SubCell"/>
</dbReference>
<dbReference type="NCBIfam" id="NF001055">
    <property type="entry name" value="PRK00117.2-5"/>
    <property type="match status" value="1"/>
</dbReference>
<evidence type="ECO:0000256" key="5">
    <source>
        <dbReference type="HAMAP-Rule" id="MF_01114"/>
    </source>
</evidence>
<protein>
    <recommendedName>
        <fullName evidence="3 5">Regulatory protein RecX</fullName>
    </recommendedName>
</protein>
<evidence type="ECO:0000256" key="3">
    <source>
        <dbReference type="ARBA" id="ARBA00018111"/>
    </source>
</evidence>
<comment type="subcellular location">
    <subcellularLocation>
        <location evidence="1 5">Cytoplasm</location>
    </subcellularLocation>
</comment>
<dbReference type="InterPro" id="IPR053925">
    <property type="entry name" value="RecX_HTH_3rd"/>
</dbReference>
<keyword evidence="10" id="KW-1185">Reference proteome</keyword>
<feature type="domain" description="RecX third three-helical" evidence="7">
    <location>
        <begin position="96"/>
        <end position="140"/>
    </location>
</feature>
<gene>
    <name evidence="5 9" type="primary">recX</name>
    <name evidence="9" type="ORF">G3580_02025</name>
</gene>
<dbReference type="RefSeq" id="WP_173763675.1">
    <property type="nucleotide sequence ID" value="NZ_CP048836.1"/>
</dbReference>
<dbReference type="InterPro" id="IPR036388">
    <property type="entry name" value="WH-like_DNA-bd_sf"/>
</dbReference>
<dbReference type="InterPro" id="IPR053926">
    <property type="entry name" value="RecX_HTH_1st"/>
</dbReference>
<dbReference type="HAMAP" id="MF_01114">
    <property type="entry name" value="RecX"/>
    <property type="match status" value="1"/>
</dbReference>
<dbReference type="Pfam" id="PF21982">
    <property type="entry name" value="RecX_HTH1"/>
    <property type="match status" value="1"/>
</dbReference>
<accession>A0A6C1AYU0</accession>
<organism evidence="9 10">
    <name type="scientific">Nitrogeniibacter mangrovi</name>
    <dbReference type="NCBI Taxonomy" id="2016596"/>
    <lineage>
        <taxon>Bacteria</taxon>
        <taxon>Pseudomonadati</taxon>
        <taxon>Pseudomonadota</taxon>
        <taxon>Betaproteobacteria</taxon>
        <taxon>Rhodocyclales</taxon>
        <taxon>Zoogloeaceae</taxon>
        <taxon>Nitrogeniibacter</taxon>
    </lineage>
</organism>
<dbReference type="KEGG" id="azq:G3580_02025"/>
<keyword evidence="4 5" id="KW-0963">Cytoplasm</keyword>
<dbReference type="GO" id="GO:0006282">
    <property type="term" value="P:regulation of DNA repair"/>
    <property type="evidence" value="ECO:0007669"/>
    <property type="project" value="UniProtKB-UniRule"/>
</dbReference>
<dbReference type="InterPro" id="IPR003783">
    <property type="entry name" value="Regulatory_RecX"/>
</dbReference>
<evidence type="ECO:0000259" key="8">
    <source>
        <dbReference type="Pfam" id="PF21982"/>
    </source>
</evidence>
<evidence type="ECO:0000259" key="7">
    <source>
        <dbReference type="Pfam" id="PF21981"/>
    </source>
</evidence>
<proteinExistence type="inferred from homology"/>
<evidence type="ECO:0000256" key="2">
    <source>
        <dbReference type="ARBA" id="ARBA00009695"/>
    </source>
</evidence>
<reference evidence="9 10" key="1">
    <citation type="submission" date="2020-02" db="EMBL/GenBank/DDBJ databases">
        <title>Nitrogenibacter mangrovi gen. nov., sp. nov. isolated from mangrove sediment, a denitrifying betaproteobacterium.</title>
        <authorList>
            <person name="Liao H."/>
            <person name="Tian Y."/>
        </authorList>
    </citation>
    <scope>NUCLEOTIDE SEQUENCE [LARGE SCALE GENOMIC DNA]</scope>
    <source>
        <strain evidence="9 10">M9-3-2</strain>
    </source>
</reference>
<evidence type="ECO:0000256" key="4">
    <source>
        <dbReference type="ARBA" id="ARBA00022490"/>
    </source>
</evidence>
<name>A0A6C1AYU0_9RHOO</name>
<sequence>MSDALKARALRLLSGREHSRAELARKLGTQADPDSIEALLDRLEALDLLSDARFADSYVRSRQARLGDRRLRQELKQKGVAEHLIDAALHGSTEGEDLERARQVWHKKFGTAPADAREWARQARFLQGRGFAADVIHKLLKDCDDEPA</sequence>
<evidence type="ECO:0000313" key="10">
    <source>
        <dbReference type="Proteomes" id="UP000501991"/>
    </source>
</evidence>
<dbReference type="EMBL" id="CP048836">
    <property type="protein sequence ID" value="QID16507.1"/>
    <property type="molecule type" value="Genomic_DNA"/>
</dbReference>